<feature type="chain" id="PRO_5047319484" description="Lipoprotein" evidence="1">
    <location>
        <begin position="21"/>
        <end position="150"/>
    </location>
</feature>
<dbReference type="PROSITE" id="PS51257">
    <property type="entry name" value="PROKAR_LIPOPROTEIN"/>
    <property type="match status" value="1"/>
</dbReference>
<feature type="signal peptide" evidence="1">
    <location>
        <begin position="1"/>
        <end position="20"/>
    </location>
</feature>
<reference evidence="2 3" key="1">
    <citation type="submission" date="2020-11" db="EMBL/GenBank/DDBJ databases">
        <authorList>
            <person name="Sun Q."/>
        </authorList>
    </citation>
    <scope>NUCLEOTIDE SEQUENCE [LARGE SCALE GENOMIC DNA]</scope>
    <source>
        <strain evidence="2 3">P8398</strain>
    </source>
</reference>
<evidence type="ECO:0000313" key="2">
    <source>
        <dbReference type="EMBL" id="QPI47362.1"/>
    </source>
</evidence>
<name>A0AA48W9I3_9BURK</name>
<organism evidence="2 3">
    <name type="scientific">Massilia antarctica</name>
    <dbReference type="NCBI Taxonomy" id="2765360"/>
    <lineage>
        <taxon>Bacteria</taxon>
        <taxon>Pseudomonadati</taxon>
        <taxon>Pseudomonadota</taxon>
        <taxon>Betaproteobacteria</taxon>
        <taxon>Burkholderiales</taxon>
        <taxon>Oxalobacteraceae</taxon>
        <taxon>Telluria group</taxon>
        <taxon>Massilia</taxon>
    </lineage>
</organism>
<accession>A0AA48W9I3</accession>
<gene>
    <name evidence="2" type="ORF">IV454_17245</name>
</gene>
<protein>
    <recommendedName>
        <fullName evidence="4">Lipoprotein</fullName>
    </recommendedName>
</protein>
<keyword evidence="3" id="KW-1185">Reference proteome</keyword>
<evidence type="ECO:0000313" key="3">
    <source>
        <dbReference type="Proteomes" id="UP000662888"/>
    </source>
</evidence>
<evidence type="ECO:0008006" key="4">
    <source>
        <dbReference type="Google" id="ProtNLM"/>
    </source>
</evidence>
<dbReference type="EMBL" id="CP065053">
    <property type="protein sequence ID" value="QPI47362.1"/>
    <property type="molecule type" value="Genomic_DNA"/>
</dbReference>
<proteinExistence type="predicted"/>
<keyword evidence="1" id="KW-0732">Signal</keyword>
<dbReference type="Proteomes" id="UP000662888">
    <property type="component" value="Chromosome"/>
</dbReference>
<dbReference type="RefSeq" id="WP_206087076.1">
    <property type="nucleotide sequence ID" value="NZ_CP065053.1"/>
</dbReference>
<evidence type="ECO:0000256" key="1">
    <source>
        <dbReference type="SAM" id="SignalP"/>
    </source>
</evidence>
<sequence length="150" mass="15572">MATFSRTGALALLAALGGCATISESNQQTLMLHTVVDNREIGGAGCVLTNDKGRWFVTSPGHVTVQKSAGNLFVDCKKDGASAGQDVVVSRANASATVGNAVLTAGLGYLLDKRTGAGFDYPETLTVLMRRTGARDYQNDPPETAGTALH</sequence>